<evidence type="ECO:0000259" key="9">
    <source>
        <dbReference type="Pfam" id="PF05567"/>
    </source>
</evidence>
<keyword evidence="4" id="KW-0479">Metal-binding</keyword>
<keyword evidence="3" id="KW-1029">Fimbrium biogenesis</keyword>
<evidence type="ECO:0000256" key="5">
    <source>
        <dbReference type="ARBA" id="ARBA00022837"/>
    </source>
</evidence>
<evidence type="ECO:0000256" key="4">
    <source>
        <dbReference type="ARBA" id="ARBA00022723"/>
    </source>
</evidence>
<name>A0ABX0HYK5_9BURK</name>
<reference evidence="10 11" key="1">
    <citation type="submission" date="2020-03" db="EMBL/GenBank/DDBJ databases">
        <title>Rubrivivax benzoatilyticus JA2 (sequenced after 10 years sub-culturing).</title>
        <authorList>
            <person name="Gupta D."/>
            <person name="Chintalapati S."/>
            <person name="Chintalapati V.R."/>
        </authorList>
    </citation>
    <scope>NUCLEOTIDE SEQUENCE [LARGE SCALE GENOMIC DNA]</scope>
    <source>
        <strain evidence="10 11">JA2-Mal</strain>
    </source>
</reference>
<gene>
    <name evidence="10" type="ORF">G7087_17035</name>
</gene>
<accession>A0ABX0HYK5</accession>
<organism evidence="10 11">
    <name type="scientific">Rubrivivax benzoatilyticus</name>
    <dbReference type="NCBI Taxonomy" id="316997"/>
    <lineage>
        <taxon>Bacteria</taxon>
        <taxon>Pseudomonadati</taxon>
        <taxon>Pseudomonadota</taxon>
        <taxon>Betaproteobacteria</taxon>
        <taxon>Burkholderiales</taxon>
        <taxon>Sphaerotilaceae</taxon>
        <taxon>Rubrivivax</taxon>
    </lineage>
</organism>
<evidence type="ECO:0000313" key="11">
    <source>
        <dbReference type="Proteomes" id="UP000802098"/>
    </source>
</evidence>
<comment type="caution">
    <text evidence="10">The sequence shown here is derived from an EMBL/GenBank/DDBJ whole genome shotgun (WGS) entry which is preliminary data.</text>
</comment>
<comment type="subcellular location">
    <subcellularLocation>
        <location evidence="1">Fimbrium</location>
    </subcellularLocation>
</comment>
<dbReference type="InterPro" id="IPR011047">
    <property type="entry name" value="Quinoprotein_ADH-like_sf"/>
</dbReference>
<feature type="signal peptide" evidence="8">
    <location>
        <begin position="1"/>
        <end position="24"/>
    </location>
</feature>
<protein>
    <submittedName>
        <fullName evidence="10">Pyrrolo-quinoline quinone</fullName>
    </submittedName>
</protein>
<dbReference type="EMBL" id="JAAOCD010000010">
    <property type="protein sequence ID" value="NHL00089.1"/>
    <property type="molecule type" value="Genomic_DNA"/>
</dbReference>
<dbReference type="SUPFAM" id="SSF50998">
    <property type="entry name" value="Quinoprotein alcohol dehydrogenase-like"/>
    <property type="match status" value="1"/>
</dbReference>
<keyword evidence="5" id="KW-0106">Calcium</keyword>
<dbReference type="InterPro" id="IPR008707">
    <property type="entry name" value="B-propeller_PilY1"/>
</dbReference>
<dbReference type="Pfam" id="PF05567">
    <property type="entry name" value="T4P_PilY1"/>
    <property type="match status" value="1"/>
</dbReference>
<evidence type="ECO:0000256" key="3">
    <source>
        <dbReference type="ARBA" id="ARBA00022558"/>
    </source>
</evidence>
<evidence type="ECO:0000256" key="8">
    <source>
        <dbReference type="SAM" id="SignalP"/>
    </source>
</evidence>
<proteinExistence type="inferred from homology"/>
<evidence type="ECO:0000313" key="10">
    <source>
        <dbReference type="EMBL" id="NHL00089.1"/>
    </source>
</evidence>
<dbReference type="RefSeq" id="WP_009858475.1">
    <property type="nucleotide sequence ID" value="NZ_JAAOCD010000010.1"/>
</dbReference>
<evidence type="ECO:0000256" key="6">
    <source>
        <dbReference type="ARBA" id="ARBA00023263"/>
    </source>
</evidence>
<feature type="compositionally biased region" description="Polar residues" evidence="7">
    <location>
        <begin position="1086"/>
        <end position="1095"/>
    </location>
</feature>
<evidence type="ECO:0000256" key="2">
    <source>
        <dbReference type="ARBA" id="ARBA00008387"/>
    </source>
</evidence>
<keyword evidence="8" id="KW-0732">Signal</keyword>
<feature type="domain" description="PilY1 beta-propeller" evidence="9">
    <location>
        <begin position="690"/>
        <end position="971"/>
    </location>
</feature>
<feature type="region of interest" description="Disordered" evidence="7">
    <location>
        <begin position="1082"/>
        <end position="1114"/>
    </location>
</feature>
<evidence type="ECO:0000256" key="7">
    <source>
        <dbReference type="SAM" id="MobiDB-lite"/>
    </source>
</evidence>
<keyword evidence="11" id="KW-1185">Reference proteome</keyword>
<comment type="similarity">
    <text evidence="2">Belongs to the PilY1 family.</text>
</comment>
<feature type="chain" id="PRO_5047425416" evidence="8">
    <location>
        <begin position="25"/>
        <end position="1114"/>
    </location>
</feature>
<evidence type="ECO:0000256" key="1">
    <source>
        <dbReference type="ARBA" id="ARBA00004561"/>
    </source>
</evidence>
<dbReference type="Proteomes" id="UP000802098">
    <property type="component" value="Unassembled WGS sequence"/>
</dbReference>
<keyword evidence="6" id="KW-0281">Fimbrium</keyword>
<sequence length="1114" mass="118499">MKTAFQIGACSFALAALLTGPASSATNIADLPLKTSVLAKPNVIFAMDDSGSMDWEVLLDTSSGLFWWNGSTGWNSSTGKPVSTNNSYVPYAYLMPVGTASGGQIYGTNSSYGQALPPTLQFAWLRSKHFNPIYYDSNTTYKPWAPAYVSGATKSFSNASASAALSHPLYSTGPKLALNTQWDSGNSKFSNNGYMFYMQAGMKVPVGAYVPAERSNRDVCSGSTWRTLTAELTVPSGSTCWAAIPYYPATFWHAEDCTVDGTSCITGPDGTTKLKRYEIKSGNTFPSGRTYDAEMQNFANWFSYYRKRKLMLGGSMGQVLENLTGLRLGVVPFNANNTVTMYDTDGTSASSNAMRVMGQFYGNAMSAEGTPTHATVKYIGGEYNTNTSIIQYACQRNNTFVVTDGFSNTTSISVPTYDSSTYGGSAPYTTIPTGSLADLALYQYTKRLRTDLTAGRVPASTSTEANADRNPDLHINTYAISLGVRGSLWPNTEDPFVTAPTWTTPTADNPSMIDDQWHATINGRGKMFLATSPTETATSIKAILDDIISQVGAQSAVAVSTVNLTRGDGFAYLGTYNPSGWSGDLTANAIDRSTGDISATPTWSAATLLAARNYTTRQIATDGGSGGVAFTSTNVGSLVDPDSSYGDGAALFNYLRGDRSLEGTTYRRRTSLIGAVINAEPVISNPDSVAYLASSEGMLHAIDIASGTDRGQELWAFVPHAALSTIGAASQRGYNFGTHLDGTPVIGKTGSASKLLVAGMGAAGRAYYALDVSTPRTNTESNAASWVKWRFPGASTSSYASKVGQTLGKPVIVKVADDTYRVLVTSGYNATADGYGRLFVLDPADGSVLKEYVTTAGSADAEAGLAHVSGYLEQDNTVRYVYSGDLLGNVWRFDLSLEPNADGAVHKVATLLRSNGDAQPVTAAPELARIGTQRVVLVGTGRLLDVDDFGRPAVQTFYAIADGATITAPRSTLVQRTYTRDGTNGTISGNDLDWTTQRGWYLDLPAGEQANTEPAIAYGAIAFTTNVIGATDCSASSWMYVLDFKTGKVYEHAAFVSTQISSVATSSGVRAVLTDTGDMRGLIQTGDGQSQNKLIGSNPPIPAAKNSWREIRRQ</sequence>